<keyword evidence="4 12" id="KW-0732">Signal</keyword>
<dbReference type="EMBL" id="RXIC02000020">
    <property type="protein sequence ID" value="KAB1223349.1"/>
    <property type="molecule type" value="Genomic_DNA"/>
</dbReference>
<evidence type="ECO:0000313" key="15">
    <source>
        <dbReference type="Proteomes" id="UP000516437"/>
    </source>
</evidence>
<evidence type="ECO:0000256" key="1">
    <source>
        <dbReference type="ARBA" id="ARBA00004479"/>
    </source>
</evidence>
<feature type="region of interest" description="Disordered" evidence="10">
    <location>
        <begin position="762"/>
        <end position="786"/>
    </location>
</feature>
<dbReference type="InterPro" id="IPR032675">
    <property type="entry name" value="LRR_dom_sf"/>
</dbReference>
<keyword evidence="15" id="KW-1185">Reference proteome</keyword>
<evidence type="ECO:0000256" key="7">
    <source>
        <dbReference type="ARBA" id="ARBA00023136"/>
    </source>
</evidence>
<keyword evidence="6 11" id="KW-1133">Transmembrane helix</keyword>
<dbReference type="OrthoDB" id="676979at2759"/>
<evidence type="ECO:0000256" key="9">
    <source>
        <dbReference type="ARBA" id="ARBA00023180"/>
    </source>
</evidence>
<evidence type="ECO:0000256" key="5">
    <source>
        <dbReference type="ARBA" id="ARBA00022737"/>
    </source>
</evidence>
<dbReference type="PANTHER" id="PTHR48006:SF84">
    <property type="entry name" value="REPEAT TRANSMEMBRANE PROTEIN KINASE, PUTATIVE, EXPRESSED-RELATED"/>
    <property type="match status" value="1"/>
</dbReference>
<dbReference type="FunFam" id="1.10.510.10:FF:000431">
    <property type="entry name" value="Putative inactive leucine-rich repeat receptor-like protein kinase"/>
    <property type="match status" value="1"/>
</dbReference>
<keyword evidence="5" id="KW-0677">Repeat</keyword>
<dbReference type="Proteomes" id="UP000516437">
    <property type="component" value="Chromosome 2"/>
</dbReference>
<evidence type="ECO:0000256" key="4">
    <source>
        <dbReference type="ARBA" id="ARBA00022729"/>
    </source>
</evidence>
<comment type="subcellular location">
    <subcellularLocation>
        <location evidence="1">Membrane</location>
        <topology evidence="1">Single-pass type I membrane protein</topology>
    </subcellularLocation>
</comment>
<dbReference type="Pfam" id="PF07714">
    <property type="entry name" value="PK_Tyr_Ser-Thr"/>
    <property type="match status" value="1"/>
</dbReference>
<dbReference type="PROSITE" id="PS50011">
    <property type="entry name" value="PROTEIN_KINASE_DOM"/>
    <property type="match status" value="1"/>
</dbReference>
<feature type="transmembrane region" description="Helical" evidence="11">
    <location>
        <begin position="389"/>
        <end position="411"/>
    </location>
</feature>
<dbReference type="InterPro" id="IPR001245">
    <property type="entry name" value="Ser-Thr/Tyr_kinase_cat_dom"/>
</dbReference>
<dbReference type="FunFam" id="3.30.200.20:FF:000285">
    <property type="entry name" value="Putative inactive leucine-rich repeat receptor-like protein kinase"/>
    <property type="match status" value="1"/>
</dbReference>
<keyword evidence="3 11" id="KW-0812">Transmembrane</keyword>
<evidence type="ECO:0000256" key="3">
    <source>
        <dbReference type="ARBA" id="ARBA00022692"/>
    </source>
</evidence>
<dbReference type="Gene3D" id="1.10.510.10">
    <property type="entry name" value="Transferase(Phosphotransferase) domain 1"/>
    <property type="match status" value="1"/>
</dbReference>
<feature type="domain" description="Protein kinase" evidence="13">
    <location>
        <begin position="479"/>
        <end position="753"/>
    </location>
</feature>
<name>A0A6A1WDI6_9ROSI</name>
<evidence type="ECO:0000256" key="6">
    <source>
        <dbReference type="ARBA" id="ARBA00022989"/>
    </source>
</evidence>
<dbReference type="GO" id="GO:0016020">
    <property type="term" value="C:membrane"/>
    <property type="evidence" value="ECO:0007669"/>
    <property type="project" value="UniProtKB-SubCell"/>
</dbReference>
<evidence type="ECO:0000256" key="10">
    <source>
        <dbReference type="SAM" id="MobiDB-lite"/>
    </source>
</evidence>
<comment type="caution">
    <text evidence="14">The sequence shown here is derived from an EMBL/GenBank/DDBJ whole genome shotgun (WGS) entry which is preliminary data.</text>
</comment>
<dbReference type="GO" id="GO:0005524">
    <property type="term" value="F:ATP binding"/>
    <property type="evidence" value="ECO:0007669"/>
    <property type="project" value="InterPro"/>
</dbReference>
<keyword evidence="2" id="KW-0433">Leucine-rich repeat</keyword>
<dbReference type="SUPFAM" id="SSF52058">
    <property type="entry name" value="L domain-like"/>
    <property type="match status" value="1"/>
</dbReference>
<dbReference type="SUPFAM" id="SSF56112">
    <property type="entry name" value="Protein kinase-like (PK-like)"/>
    <property type="match status" value="1"/>
</dbReference>
<dbReference type="Pfam" id="PF23598">
    <property type="entry name" value="LRR_14"/>
    <property type="match status" value="1"/>
</dbReference>
<dbReference type="Gene3D" id="3.80.10.10">
    <property type="entry name" value="Ribonuclease Inhibitor"/>
    <property type="match status" value="2"/>
</dbReference>
<dbReference type="FunFam" id="3.80.10.10:FF:000155">
    <property type="entry name" value="Putative inactive leucine-rich repeat receptor-like protein kinase"/>
    <property type="match status" value="1"/>
</dbReference>
<dbReference type="InterPro" id="IPR055414">
    <property type="entry name" value="LRR_R13L4/SHOC2-like"/>
</dbReference>
<evidence type="ECO:0000256" key="2">
    <source>
        <dbReference type="ARBA" id="ARBA00022614"/>
    </source>
</evidence>
<evidence type="ECO:0000256" key="11">
    <source>
        <dbReference type="SAM" id="Phobius"/>
    </source>
</evidence>
<feature type="chain" id="PRO_5025387848" description="Protein kinase domain-containing protein" evidence="12">
    <location>
        <begin position="26"/>
        <end position="786"/>
    </location>
</feature>
<dbReference type="InterPro" id="IPR051824">
    <property type="entry name" value="LRR_Rcpt-Like_S/T_Kinase"/>
</dbReference>
<evidence type="ECO:0000256" key="8">
    <source>
        <dbReference type="ARBA" id="ARBA00023170"/>
    </source>
</evidence>
<dbReference type="Gene3D" id="3.30.200.20">
    <property type="entry name" value="Phosphorylase Kinase, domain 1"/>
    <property type="match status" value="1"/>
</dbReference>
<dbReference type="FunFam" id="3.80.10.10:FF:001001">
    <property type="entry name" value="Probable inactive leucine-rich repeat receptor-like protein kinase At3g03770"/>
    <property type="match status" value="1"/>
</dbReference>
<evidence type="ECO:0000313" key="14">
    <source>
        <dbReference type="EMBL" id="KAB1223349.1"/>
    </source>
</evidence>
<reference evidence="14 15" key="1">
    <citation type="journal article" date="2019" name="Plant Biotechnol. J.">
        <title>The red bayberry genome and genetic basis of sex determination.</title>
        <authorList>
            <person name="Jia H.M."/>
            <person name="Jia H.J."/>
            <person name="Cai Q.L."/>
            <person name="Wang Y."/>
            <person name="Zhao H.B."/>
            <person name="Yang W.F."/>
            <person name="Wang G.Y."/>
            <person name="Li Y.H."/>
            <person name="Zhan D.L."/>
            <person name="Shen Y.T."/>
            <person name="Niu Q.F."/>
            <person name="Chang L."/>
            <person name="Qiu J."/>
            <person name="Zhao L."/>
            <person name="Xie H.B."/>
            <person name="Fu W.Y."/>
            <person name="Jin J."/>
            <person name="Li X.W."/>
            <person name="Jiao Y."/>
            <person name="Zhou C.C."/>
            <person name="Tu T."/>
            <person name="Chai C.Y."/>
            <person name="Gao J.L."/>
            <person name="Fan L.J."/>
            <person name="van de Weg E."/>
            <person name="Wang J.Y."/>
            <person name="Gao Z.S."/>
        </authorList>
    </citation>
    <scope>NUCLEOTIDE SEQUENCE [LARGE SCALE GENOMIC DNA]</scope>
    <source>
        <tissue evidence="14">Leaves</tissue>
    </source>
</reference>
<keyword evidence="7 11" id="KW-0472">Membrane</keyword>
<keyword evidence="9" id="KW-0325">Glycoprotein</keyword>
<dbReference type="AlphaFoldDB" id="A0A6A1WDI6"/>
<dbReference type="GO" id="GO:0004674">
    <property type="term" value="F:protein serine/threonine kinase activity"/>
    <property type="evidence" value="ECO:0007669"/>
    <property type="project" value="UniProtKB-EC"/>
</dbReference>
<gene>
    <name evidence="14" type="ORF">CJ030_MR2G028944</name>
</gene>
<feature type="signal peptide" evidence="12">
    <location>
        <begin position="1"/>
        <end position="25"/>
    </location>
</feature>
<proteinExistence type="predicted"/>
<organism evidence="14 15">
    <name type="scientific">Morella rubra</name>
    <name type="common">Chinese bayberry</name>
    <dbReference type="NCBI Taxonomy" id="262757"/>
    <lineage>
        <taxon>Eukaryota</taxon>
        <taxon>Viridiplantae</taxon>
        <taxon>Streptophyta</taxon>
        <taxon>Embryophyta</taxon>
        <taxon>Tracheophyta</taxon>
        <taxon>Spermatophyta</taxon>
        <taxon>Magnoliopsida</taxon>
        <taxon>eudicotyledons</taxon>
        <taxon>Gunneridae</taxon>
        <taxon>Pentapetalae</taxon>
        <taxon>rosids</taxon>
        <taxon>fabids</taxon>
        <taxon>Fagales</taxon>
        <taxon>Myricaceae</taxon>
        <taxon>Morella</taxon>
    </lineage>
</organism>
<protein>
    <recommendedName>
        <fullName evidence="13">Protein kinase domain-containing protein</fullName>
    </recommendedName>
</protein>
<keyword evidence="8" id="KW-0675">Receptor</keyword>
<accession>A0A6A1WDI6</accession>
<evidence type="ECO:0000259" key="13">
    <source>
        <dbReference type="PROSITE" id="PS50011"/>
    </source>
</evidence>
<evidence type="ECO:0000256" key="12">
    <source>
        <dbReference type="SAM" id="SignalP"/>
    </source>
</evidence>
<dbReference type="InterPro" id="IPR011009">
    <property type="entry name" value="Kinase-like_dom_sf"/>
</dbReference>
<dbReference type="PANTHER" id="PTHR48006">
    <property type="entry name" value="LEUCINE-RICH REPEAT-CONTAINING PROTEIN DDB_G0281931-RELATED"/>
    <property type="match status" value="1"/>
</dbReference>
<sequence>MAKMFHHSLLLVLLILSLFINHTEQLQSSQAQTLFRIQGLLNFPVVLNSWTKNTDFCDTEPSSSLTVVCYQESISQLHIIGKRGAPLLPRNFSLESFVTTLVKLPDLKVLTLVSLGLWGKLPGKIARLSSLEILNVSANFLYGSIPRELSYLTSLQTLILDDNMFSGQLPDWLSSLPVLTVLSLKKNLFNGSLPSSLSDLENLRVLALSHNHFYGAVPDFERLTNLQVLELEENAFGPQFPQLGNKLVTLVLSKNRFRSGIPDEVSSCYQLQHLDISFNTFVGPFPTSLLSLPSITYLNIAGNRFTGMLFENLSCNAELEFVDLSFNLLTGSVPSCLQTDSEKTVVLYARNCLANQNQNQRPMSFCRNEALAVGIPPHQKKQKEASKPVLALGVIGGIVGGIVLLGIIFLISRRINAQRATTVKKLPTRLISENAAGGYASKILSDGRYISQTMKLGALGLPAYRTFSLEELEVATNNFDTSAFMGEGYHGQMYRGRLKDGSTIAVRCLKMKKSHSTENLMRHIELISKLRHRHLVSALGHCFECYLDDSSVSRMFLVFEYVSNGTLRSWISEGRSRQCLTWTQRIAAAIGVAKGIQFLHTGIVPGVYSTNPRITDILMDHNLVAKISTYNLPLLSENKVGHGILSSGSKNSTVNERVKHEDRTDVYDFGVILLEIILGRQIKLENEVDILRDRLQGCVAADDAARRSMVDPAVHKSCLDQSLRTMMEICVRCLVKDPADRPSIEDVIWNLQFAAQVEDAWGGDSQSSDGSPVSLSPSQSQKLSFH</sequence>
<dbReference type="InterPro" id="IPR000719">
    <property type="entry name" value="Prot_kinase_dom"/>
</dbReference>